<evidence type="ECO:0008006" key="3">
    <source>
        <dbReference type="Google" id="ProtNLM"/>
    </source>
</evidence>
<dbReference type="EMBL" id="LN649229">
    <property type="protein sequence ID" value="CEI64659.1"/>
    <property type="molecule type" value="Genomic_DNA"/>
</dbReference>
<organism evidence="1 2">
    <name type="scientific">Fusarium venenatum</name>
    <dbReference type="NCBI Taxonomy" id="56646"/>
    <lineage>
        <taxon>Eukaryota</taxon>
        <taxon>Fungi</taxon>
        <taxon>Dikarya</taxon>
        <taxon>Ascomycota</taxon>
        <taxon>Pezizomycotina</taxon>
        <taxon>Sordariomycetes</taxon>
        <taxon>Hypocreomycetidae</taxon>
        <taxon>Hypocreales</taxon>
        <taxon>Nectriaceae</taxon>
        <taxon>Fusarium</taxon>
    </lineage>
</organism>
<evidence type="ECO:0000313" key="1">
    <source>
        <dbReference type="EMBL" id="CEI64659.1"/>
    </source>
</evidence>
<reference evidence="2" key="1">
    <citation type="submission" date="2014-10" db="EMBL/GenBank/DDBJ databases">
        <authorList>
            <person name="King R."/>
        </authorList>
    </citation>
    <scope>NUCLEOTIDE SEQUENCE [LARGE SCALE GENOMIC DNA]</scope>
    <source>
        <strain evidence="2">A3/5</strain>
    </source>
</reference>
<proteinExistence type="predicted"/>
<dbReference type="Proteomes" id="UP000245910">
    <property type="component" value="Chromosome I"/>
</dbReference>
<evidence type="ECO:0000313" key="2">
    <source>
        <dbReference type="Proteomes" id="UP000245910"/>
    </source>
</evidence>
<protein>
    <recommendedName>
        <fullName evidence="3">F-box domain-containing protein</fullName>
    </recommendedName>
</protein>
<name>A0A2L2T4X0_9HYPO</name>
<keyword evidence="2" id="KW-1185">Reference proteome</keyword>
<accession>A0A2L2T4X0</accession>
<dbReference type="AlphaFoldDB" id="A0A2L2T4X0"/>
<sequence length="368" mass="41905">MDKTPQECLSSVTPMDNIPTELRCMIGSYLTKQDRSNLKLPCRKFYACLSKRLENSCALKATICLECWGSRISYANSTKLLFRSLSKVADVNEIKLKVDPYELRPMHSAQFAKQIAVAALKHCDPAVLKSVSLSSWCENDVCTIIAYLELQSVYSARPQALETLSLRFERRWKPYKIYNGINEQAEGIEQVAKNFPGLKHLCIHGPRYTNHPPGIPRGEADDDTCYMTFCLGVDELCEALNSSSVEHFAIEMTSCYFSDEFKALAIAIDLHDESSDEYERFFDNRGFLEEWYEIDEAELEQWYSNVTDSVIEACPNLRTVRVLYKGSRSQTEPAAYFYGHRLDDGGTFTQLLKGEWDHGFETGLDLTS</sequence>